<feature type="chain" id="PRO_5007997369" evidence="1">
    <location>
        <begin position="30"/>
        <end position="117"/>
    </location>
</feature>
<evidence type="ECO:0000313" key="4">
    <source>
        <dbReference type="Proteomes" id="UP000076532"/>
    </source>
</evidence>
<organism evidence="3 4">
    <name type="scientific">Athelia psychrophila</name>
    <dbReference type="NCBI Taxonomy" id="1759441"/>
    <lineage>
        <taxon>Eukaryota</taxon>
        <taxon>Fungi</taxon>
        <taxon>Dikarya</taxon>
        <taxon>Basidiomycota</taxon>
        <taxon>Agaricomycotina</taxon>
        <taxon>Agaricomycetes</taxon>
        <taxon>Agaricomycetidae</taxon>
        <taxon>Atheliales</taxon>
        <taxon>Atheliaceae</taxon>
        <taxon>Athelia</taxon>
    </lineage>
</organism>
<evidence type="ECO:0000313" key="2">
    <source>
        <dbReference type="EMBL" id="KZP03665.1"/>
    </source>
</evidence>
<dbReference type="EMBL" id="KV418024">
    <property type="protein sequence ID" value="KZP03665.1"/>
    <property type="molecule type" value="Genomic_DNA"/>
</dbReference>
<accession>A0A166AMW0</accession>
<dbReference type="AlphaFoldDB" id="A0A166AMW0"/>
<keyword evidence="4" id="KW-1185">Reference proteome</keyword>
<gene>
    <name evidence="3" type="ORF">FIBSPDRAFT_871036</name>
    <name evidence="2" type="ORF">FIBSPDRAFT_879254</name>
</gene>
<proteinExistence type="predicted"/>
<evidence type="ECO:0000256" key="1">
    <source>
        <dbReference type="SAM" id="SignalP"/>
    </source>
</evidence>
<protein>
    <submittedName>
        <fullName evidence="3">Uncharacterized protein</fullName>
    </submittedName>
</protein>
<reference evidence="3 4" key="1">
    <citation type="journal article" date="2016" name="Mol. Biol. Evol.">
        <title>Comparative Genomics of Early-Diverging Mushroom-Forming Fungi Provides Insights into the Origins of Lignocellulose Decay Capabilities.</title>
        <authorList>
            <person name="Nagy L.G."/>
            <person name="Riley R."/>
            <person name="Tritt A."/>
            <person name="Adam C."/>
            <person name="Daum C."/>
            <person name="Floudas D."/>
            <person name="Sun H."/>
            <person name="Yadav J.S."/>
            <person name="Pangilinan J."/>
            <person name="Larsson K.H."/>
            <person name="Matsuura K."/>
            <person name="Barry K."/>
            <person name="Labutti K."/>
            <person name="Kuo R."/>
            <person name="Ohm R.A."/>
            <person name="Bhattacharya S.S."/>
            <person name="Shirouzu T."/>
            <person name="Yoshinaga Y."/>
            <person name="Martin F.M."/>
            <person name="Grigoriev I.V."/>
            <person name="Hibbett D.S."/>
        </authorList>
    </citation>
    <scope>NUCLEOTIDE SEQUENCE [LARGE SCALE GENOMIC DNA]</scope>
    <source>
        <strain evidence="3 4">CBS 109695</strain>
    </source>
</reference>
<sequence>MQLLIPTTTLPPRLALVLVFALLSYCASAAPHPHTKRCNDPVPSNNAPCFKAEDCCAFSYCQAEDQGDGTAIGMCSPAFSEVPYLKIVTPAEFVQPFSDPNAPVCTFWSIVFHKHGC</sequence>
<dbReference type="Proteomes" id="UP000076532">
    <property type="component" value="Unassembled WGS sequence"/>
</dbReference>
<feature type="signal peptide" evidence="1">
    <location>
        <begin position="1"/>
        <end position="29"/>
    </location>
</feature>
<dbReference type="EMBL" id="KV417658">
    <property type="protein sequence ID" value="KZP11776.1"/>
    <property type="molecule type" value="Genomic_DNA"/>
</dbReference>
<keyword evidence="1" id="KW-0732">Signal</keyword>
<name>A0A166AMW0_9AGAM</name>
<evidence type="ECO:0000313" key="3">
    <source>
        <dbReference type="EMBL" id="KZP11776.1"/>
    </source>
</evidence>